<protein>
    <submittedName>
        <fullName evidence="1">Uncharacterized protein</fullName>
    </submittedName>
</protein>
<reference evidence="1" key="1">
    <citation type="submission" date="2022-11" db="EMBL/GenBank/DDBJ databases">
        <authorList>
            <person name="Petersen C."/>
        </authorList>
    </citation>
    <scope>NUCLEOTIDE SEQUENCE</scope>
    <source>
        <strain evidence="1">IBT 16849</strain>
    </source>
</reference>
<organism evidence="1 2">
    <name type="scientific">Penicillium cf. griseofulvum</name>
    <dbReference type="NCBI Taxonomy" id="2972120"/>
    <lineage>
        <taxon>Eukaryota</taxon>
        <taxon>Fungi</taxon>
        <taxon>Dikarya</taxon>
        <taxon>Ascomycota</taxon>
        <taxon>Pezizomycotina</taxon>
        <taxon>Eurotiomycetes</taxon>
        <taxon>Eurotiomycetidae</taxon>
        <taxon>Eurotiales</taxon>
        <taxon>Aspergillaceae</taxon>
        <taxon>Penicillium</taxon>
    </lineage>
</organism>
<evidence type="ECO:0000313" key="1">
    <source>
        <dbReference type="EMBL" id="KAJ5200473.1"/>
    </source>
</evidence>
<reference evidence="1" key="2">
    <citation type="journal article" date="2023" name="IMA Fungus">
        <title>Comparative genomic study of the Penicillium genus elucidates a diverse pangenome and 15 lateral gene transfer events.</title>
        <authorList>
            <person name="Petersen C."/>
            <person name="Sorensen T."/>
            <person name="Nielsen M.R."/>
            <person name="Sondergaard T.E."/>
            <person name="Sorensen J.L."/>
            <person name="Fitzpatrick D.A."/>
            <person name="Frisvad J.C."/>
            <person name="Nielsen K.L."/>
        </authorList>
    </citation>
    <scope>NUCLEOTIDE SEQUENCE</scope>
    <source>
        <strain evidence="1">IBT 16849</strain>
    </source>
</reference>
<proteinExistence type="predicted"/>
<accession>A0A9W9JNY4</accession>
<comment type="caution">
    <text evidence="1">The sequence shown here is derived from an EMBL/GenBank/DDBJ whole genome shotgun (WGS) entry which is preliminary data.</text>
</comment>
<dbReference type="Proteomes" id="UP001150879">
    <property type="component" value="Unassembled WGS sequence"/>
</dbReference>
<name>A0A9W9JNY4_9EURO</name>
<sequence>MPSTDAYKWERVEELYGAPITDLQITPQPPVMCYVSLDYGISCPLVVVDEWISENHLIWTLCAALAKDGRDRIWTRRFDHYHRAQWVQIQENVRMMQGVDRFLLDIPPPPMLLAVFRLRASNTSSPHSHAIMATPASPRSRGGLLGLLQLVHHGLYSPADAFTVVLYDSDVTGVAPQSPPLSLLGLQLPDSSSDIPAALDNPLHMSLLPSQTCQGSSSAWPLHPLLTALPPLLLQVGPHEGVY</sequence>
<gene>
    <name evidence="1" type="ORF">N7472_005677</name>
</gene>
<dbReference type="AlphaFoldDB" id="A0A9W9JNY4"/>
<evidence type="ECO:0000313" key="2">
    <source>
        <dbReference type="Proteomes" id="UP001150879"/>
    </source>
</evidence>
<dbReference type="EMBL" id="JAPQKP010000003">
    <property type="protein sequence ID" value="KAJ5200473.1"/>
    <property type="molecule type" value="Genomic_DNA"/>
</dbReference>
<keyword evidence="2" id="KW-1185">Reference proteome</keyword>